<dbReference type="AlphaFoldDB" id="A0A268HF21"/>
<dbReference type="GO" id="GO:0043190">
    <property type="term" value="C:ATP-binding cassette (ABC) transporter complex"/>
    <property type="evidence" value="ECO:0007669"/>
    <property type="project" value="InterPro"/>
</dbReference>
<gene>
    <name evidence="2" type="ORF">CHH48_11770</name>
    <name evidence="3" type="ORF">CHI12_05635</name>
</gene>
<accession>A0A268HF21</accession>
<reference evidence="4 5" key="1">
    <citation type="submission" date="2017-07" db="EMBL/GenBank/DDBJ databases">
        <title>Isolation and whole genome analysis of endospore-forming bacteria from heroin.</title>
        <authorList>
            <person name="Kalinowski J."/>
            <person name="Ahrens B."/>
            <person name="Al-Dilaimi A."/>
            <person name="Winkler A."/>
            <person name="Wibberg D."/>
            <person name="Schleenbecker U."/>
            <person name="Ruckert C."/>
            <person name="Wolfel R."/>
            <person name="Grass G."/>
        </authorList>
    </citation>
    <scope>NUCLEOTIDE SEQUENCE [LARGE SCALE GENOMIC DNA]</scope>
    <source>
        <strain evidence="3 4">7509</strain>
        <strain evidence="2 5">7517-1</strain>
    </source>
</reference>
<sequence length="314" mass="35959">MPEKHKIRKERIPEFMRKRLTLFAFLMALLVVLSSCGPGGKSITVGAKTFTEQLVIAKMTAFILEDNGYNVEEIQNLGSSAMRQAIETRQVDMSWEYVGTALVTYLDQEPIADKDEAMQKVKELDKNNGIAWTNLTDANNTYALVMERDKADELGIETLSDLAAYDKENPEDLRFGMETEFRNRRDGMPGLEEHYGFKVPDSNIREMEIGLYYTALGNDEIDVTQAFVTDPQINSMDLKILEDDQKFFPSYNYAATINQETLDEYPELTELLEPLQNALTEDTLRELNYQVDIEQKSVERVAKDFLDENNLLKD</sequence>
<evidence type="ECO:0000313" key="4">
    <source>
        <dbReference type="Proteomes" id="UP000216475"/>
    </source>
</evidence>
<organism evidence="3 4">
    <name type="scientific">Terribacillus saccharophilus</name>
    <dbReference type="NCBI Taxonomy" id="361277"/>
    <lineage>
        <taxon>Bacteria</taxon>
        <taxon>Bacillati</taxon>
        <taxon>Bacillota</taxon>
        <taxon>Bacilli</taxon>
        <taxon>Bacillales</taxon>
        <taxon>Bacillaceae</taxon>
        <taxon>Terribacillus</taxon>
    </lineage>
</organism>
<proteinExistence type="predicted"/>
<keyword evidence="5" id="KW-1185">Reference proteome</keyword>
<evidence type="ECO:0000313" key="3">
    <source>
        <dbReference type="EMBL" id="PAE08472.1"/>
    </source>
</evidence>
<dbReference type="GO" id="GO:0022857">
    <property type="term" value="F:transmembrane transporter activity"/>
    <property type="evidence" value="ECO:0007669"/>
    <property type="project" value="InterPro"/>
</dbReference>
<feature type="domain" description="ABC-type glycine betaine transport system substrate-binding" evidence="1">
    <location>
        <begin position="41"/>
        <end position="308"/>
    </location>
</feature>
<protein>
    <recommendedName>
        <fullName evidence="1">ABC-type glycine betaine transport system substrate-binding domain-containing protein</fullName>
    </recommendedName>
</protein>
<evidence type="ECO:0000313" key="2">
    <source>
        <dbReference type="EMBL" id="PAD99552.1"/>
    </source>
</evidence>
<dbReference type="EMBL" id="NPBJ01000022">
    <property type="protein sequence ID" value="PAD99552.1"/>
    <property type="molecule type" value="Genomic_DNA"/>
</dbReference>
<dbReference type="SUPFAM" id="SSF53850">
    <property type="entry name" value="Periplasmic binding protein-like II"/>
    <property type="match status" value="1"/>
</dbReference>
<dbReference type="InterPro" id="IPR007210">
    <property type="entry name" value="ABC_Gly_betaine_transp_sub-bd"/>
</dbReference>
<dbReference type="Gene3D" id="3.40.190.120">
    <property type="entry name" value="Osmoprotection protein (prox), domain 2"/>
    <property type="match status" value="1"/>
</dbReference>
<dbReference type="Gene3D" id="3.40.190.10">
    <property type="entry name" value="Periplasmic binding protein-like II"/>
    <property type="match status" value="1"/>
</dbReference>
<dbReference type="Proteomes" id="UP000216852">
    <property type="component" value="Unassembled WGS sequence"/>
</dbReference>
<name>A0A268HF21_9BACI</name>
<evidence type="ECO:0000259" key="1">
    <source>
        <dbReference type="Pfam" id="PF04069"/>
    </source>
</evidence>
<dbReference type="Pfam" id="PF04069">
    <property type="entry name" value="OpuAC"/>
    <property type="match status" value="1"/>
</dbReference>
<dbReference type="EMBL" id="NPBH01000017">
    <property type="protein sequence ID" value="PAE08472.1"/>
    <property type="molecule type" value="Genomic_DNA"/>
</dbReference>
<evidence type="ECO:0000313" key="5">
    <source>
        <dbReference type="Proteomes" id="UP000216852"/>
    </source>
</evidence>
<comment type="caution">
    <text evidence="3">The sequence shown here is derived from an EMBL/GenBank/DDBJ whole genome shotgun (WGS) entry which is preliminary data.</text>
</comment>
<dbReference type="Proteomes" id="UP000216475">
    <property type="component" value="Unassembled WGS sequence"/>
</dbReference>